<reference evidence="1 2" key="1">
    <citation type="journal article" date="2015" name="Genome Announc.">
        <title>Complete Genome Sequence of Citrobacter freundii Myophage Merlin.</title>
        <authorList>
            <person name="LeSage K.C."/>
            <person name="Hargrove E.C."/>
            <person name="Cahill J.L."/>
            <person name="Rasche E.S."/>
            <person name="Kuty Everett G.F."/>
        </authorList>
    </citation>
    <scope>NUCLEOTIDE SEQUENCE [LARGE SCALE GENOMIC DNA]</scope>
</reference>
<proteinExistence type="predicted"/>
<dbReference type="KEGG" id="vg:26648077"/>
<evidence type="ECO:0000313" key="1">
    <source>
        <dbReference type="EMBL" id="AKU43805.1"/>
    </source>
</evidence>
<dbReference type="Proteomes" id="UP000204280">
    <property type="component" value="Segment"/>
</dbReference>
<dbReference type="GeneID" id="26648077"/>
<accession>A0A0K1LNS0</accession>
<dbReference type="RefSeq" id="YP_009203873.1">
    <property type="nucleotide sequence ID" value="NC_028857.1"/>
</dbReference>
<protein>
    <submittedName>
        <fullName evidence="1">Uncharacterized protein</fullName>
    </submittedName>
</protein>
<gene>
    <name evidence="1" type="ORF">CPT_Merlin159</name>
</gene>
<dbReference type="EMBL" id="KT001915">
    <property type="protein sequence ID" value="AKU43805.1"/>
    <property type="molecule type" value="Genomic_DNA"/>
</dbReference>
<organism evidence="1 2">
    <name type="scientific">Citrobacter phage Merlin</name>
    <dbReference type="NCBI Taxonomy" id="1675602"/>
    <lineage>
        <taxon>Viruses</taxon>
        <taxon>Duplodnaviria</taxon>
        <taxon>Heunggongvirae</taxon>
        <taxon>Uroviricota</taxon>
        <taxon>Caudoviricetes</taxon>
        <taxon>Pantevenvirales</taxon>
        <taxon>Straboviridae</taxon>
        <taxon>Tevenvirinae</taxon>
        <taxon>Moonvirus</taxon>
        <taxon>Moonvirus merlin</taxon>
    </lineage>
</organism>
<sequence>MKSLKEFLAENTAQTLNEDADDALFNQISKAMDIIRVGSKLRKAMEAYEKSGDKDALAAIKKAKSALDAASEALVNVSSSLPK</sequence>
<keyword evidence="2" id="KW-1185">Reference proteome</keyword>
<name>A0A0K1LNS0_9CAUD</name>
<evidence type="ECO:0000313" key="2">
    <source>
        <dbReference type="Proteomes" id="UP000204280"/>
    </source>
</evidence>